<sequence length="37" mass="4144">MVADLAWGDDEVVVGGYDDVGCWLGGWEVRRLWFTVA</sequence>
<gene>
    <name evidence="1" type="ORF">FSB_LOCUS26245</name>
</gene>
<organism evidence="1">
    <name type="scientific">Fagus sylvatica</name>
    <name type="common">Beechnut</name>
    <dbReference type="NCBI Taxonomy" id="28930"/>
    <lineage>
        <taxon>Eukaryota</taxon>
        <taxon>Viridiplantae</taxon>
        <taxon>Streptophyta</taxon>
        <taxon>Embryophyta</taxon>
        <taxon>Tracheophyta</taxon>
        <taxon>Spermatophyta</taxon>
        <taxon>Magnoliopsida</taxon>
        <taxon>eudicotyledons</taxon>
        <taxon>Gunneridae</taxon>
        <taxon>Pentapetalae</taxon>
        <taxon>rosids</taxon>
        <taxon>fabids</taxon>
        <taxon>Fagales</taxon>
        <taxon>Fagaceae</taxon>
        <taxon>Fagus</taxon>
    </lineage>
</organism>
<accession>A0A2N9GFN2</accession>
<dbReference type="AlphaFoldDB" id="A0A2N9GFN2"/>
<proteinExistence type="predicted"/>
<evidence type="ECO:0000313" key="1">
    <source>
        <dbReference type="EMBL" id="SPC98363.1"/>
    </source>
</evidence>
<name>A0A2N9GFN2_FAGSY</name>
<dbReference type="EMBL" id="OIVN01001862">
    <property type="protein sequence ID" value="SPC98363.1"/>
    <property type="molecule type" value="Genomic_DNA"/>
</dbReference>
<protein>
    <submittedName>
        <fullName evidence="1">Uncharacterized protein</fullName>
    </submittedName>
</protein>
<reference evidence="1" key="1">
    <citation type="submission" date="2018-02" db="EMBL/GenBank/DDBJ databases">
        <authorList>
            <person name="Cohen D.B."/>
            <person name="Kent A.D."/>
        </authorList>
    </citation>
    <scope>NUCLEOTIDE SEQUENCE</scope>
</reference>